<feature type="transmembrane region" description="Helical" evidence="1">
    <location>
        <begin position="15"/>
        <end position="39"/>
    </location>
</feature>
<feature type="transmembrane region" description="Helical" evidence="1">
    <location>
        <begin position="377"/>
        <end position="399"/>
    </location>
</feature>
<accession>A0A9N9UIK1</accession>
<feature type="transmembrane region" description="Helical" evidence="1">
    <location>
        <begin position="226"/>
        <end position="246"/>
    </location>
</feature>
<keyword evidence="4" id="KW-1185">Reference proteome</keyword>
<organism evidence="3 4">
    <name type="scientific">Clonostachys byssicola</name>
    <dbReference type="NCBI Taxonomy" id="160290"/>
    <lineage>
        <taxon>Eukaryota</taxon>
        <taxon>Fungi</taxon>
        <taxon>Dikarya</taxon>
        <taxon>Ascomycota</taxon>
        <taxon>Pezizomycotina</taxon>
        <taxon>Sordariomycetes</taxon>
        <taxon>Hypocreomycetidae</taxon>
        <taxon>Hypocreales</taxon>
        <taxon>Bionectriaceae</taxon>
        <taxon>Clonostachys</taxon>
    </lineage>
</organism>
<dbReference type="EMBL" id="CABFNO020001469">
    <property type="protein sequence ID" value="CAG9990186.1"/>
    <property type="molecule type" value="Genomic_DNA"/>
</dbReference>
<gene>
    <name evidence="3" type="ORF">CBYS24578_00012419</name>
</gene>
<keyword evidence="1" id="KW-0472">Membrane</keyword>
<dbReference type="OrthoDB" id="2140105at2759"/>
<feature type="transmembrane region" description="Helical" evidence="1">
    <location>
        <begin position="353"/>
        <end position="371"/>
    </location>
</feature>
<evidence type="ECO:0000313" key="3">
    <source>
        <dbReference type="EMBL" id="CAG9990186.1"/>
    </source>
</evidence>
<evidence type="ECO:0000259" key="2">
    <source>
        <dbReference type="Pfam" id="PF12051"/>
    </source>
</evidence>
<dbReference type="PANTHER" id="PTHR34814">
    <property type="entry name" value="NITROSOGUANIDINE RESISTANCE PROTEIN SNG1"/>
    <property type="match status" value="1"/>
</dbReference>
<keyword evidence="1" id="KW-1133">Transmembrane helix</keyword>
<name>A0A9N9UIK1_9HYPO</name>
<reference evidence="4" key="1">
    <citation type="submission" date="2019-06" db="EMBL/GenBank/DDBJ databases">
        <authorList>
            <person name="Broberg M."/>
        </authorList>
    </citation>
    <scope>NUCLEOTIDE SEQUENCE [LARGE SCALE GENOMIC DNA]</scope>
</reference>
<dbReference type="InterPro" id="IPR053001">
    <property type="entry name" value="MNNG_permease-like"/>
</dbReference>
<dbReference type="PANTHER" id="PTHR34814:SF2">
    <property type="entry name" value="DUF3533 DOMAIN-CONTAINING PROTEIN"/>
    <property type="match status" value="1"/>
</dbReference>
<dbReference type="Proteomes" id="UP000754883">
    <property type="component" value="Unassembled WGS sequence"/>
</dbReference>
<evidence type="ECO:0000313" key="4">
    <source>
        <dbReference type="Proteomes" id="UP000754883"/>
    </source>
</evidence>
<evidence type="ECO:0000256" key="1">
    <source>
        <dbReference type="SAM" id="Phobius"/>
    </source>
</evidence>
<proteinExistence type="predicted"/>
<reference evidence="3 4" key="2">
    <citation type="submission" date="2021-10" db="EMBL/GenBank/DDBJ databases">
        <authorList>
            <person name="Piombo E."/>
        </authorList>
    </citation>
    <scope>NUCLEOTIDE SEQUENCE [LARGE SCALE GENOMIC DNA]</scope>
</reference>
<feature type="transmembrane region" description="Helical" evidence="1">
    <location>
        <begin position="258"/>
        <end position="281"/>
    </location>
</feature>
<dbReference type="InterPro" id="IPR022703">
    <property type="entry name" value="DUF3533"/>
</dbReference>
<sequence length="417" mass="46209">MTSEPSKSRGPFTPALFIASIMTAVNIQLLLLAGMCYLYGTAFHQASRYGNLDILAINLDDGDIGTALTLASSQFDGRYHLPTVKIGSSQDYPDLDSIRNSVCKADYWAALVINSGSSNRFYGIMNGSMSIDEYDPAAAATYIYNQARHPNIADSILLPGINALVKATAASFYESSSAKSALMSLNTSNVLLPTIKTYPNPIGTTADLIQPTPQPNRSFYNTVNMVIPPLAQFFFILALNGISLKLNFFSTASVRDAWVFRFCTGKIYTLISGLSMSAYIYAYRESWDINGAVFCKSWMLYWLLMDIHWQVMETLIACYIPMQFSPFFVFPWIITNVASTVFPYEIMSAWYKIGYALPSSGVYTLMIHIWSGCGSQLRVALPVLFGWWAVGHITSVFAVRKRCSDAAKEPWSSSDSN</sequence>
<dbReference type="AlphaFoldDB" id="A0A9N9UIK1"/>
<keyword evidence="1" id="KW-0812">Transmembrane</keyword>
<protein>
    <recommendedName>
        <fullName evidence="2">DUF3533 domain-containing protein</fullName>
    </recommendedName>
</protein>
<dbReference type="Pfam" id="PF12051">
    <property type="entry name" value="DUF3533"/>
    <property type="match status" value="1"/>
</dbReference>
<dbReference type="GO" id="GO:0016020">
    <property type="term" value="C:membrane"/>
    <property type="evidence" value="ECO:0007669"/>
    <property type="project" value="TreeGrafter"/>
</dbReference>
<feature type="transmembrane region" description="Helical" evidence="1">
    <location>
        <begin position="328"/>
        <end position="346"/>
    </location>
</feature>
<feature type="domain" description="DUF3533" evidence="2">
    <location>
        <begin position="25"/>
        <end position="392"/>
    </location>
</feature>
<comment type="caution">
    <text evidence="3">The sequence shown here is derived from an EMBL/GenBank/DDBJ whole genome shotgun (WGS) entry which is preliminary data.</text>
</comment>